<accession>A0ABW8NDY3</accession>
<dbReference type="Gene3D" id="2.170.150.40">
    <property type="entry name" value="Domain of unknown function (DUF427)"/>
    <property type="match status" value="1"/>
</dbReference>
<dbReference type="InterPro" id="IPR007361">
    <property type="entry name" value="DUF427"/>
</dbReference>
<sequence>MTTPEGTQPVQQNHLWQHPPQLPLRSLQGSFQITSHGSSIPIAKSHKLFQTYHASNNTDTDTSNPSLIAWYLPLDDLRPDVLLPSGNIFQCRIQGDCWLFNLQICDRSLCDSAWMYVENDLGTGVNGLVGLDASLFSMEIC</sequence>
<gene>
    <name evidence="2" type="ORF">WG929_01705</name>
</gene>
<evidence type="ECO:0000313" key="2">
    <source>
        <dbReference type="EMBL" id="MFK4751113.1"/>
    </source>
</evidence>
<feature type="domain" description="DUF427" evidence="1">
    <location>
        <begin position="69"/>
        <end position="118"/>
    </location>
</feature>
<proteinExistence type="predicted"/>
<name>A0ABW8NDY3_9GAMM</name>
<evidence type="ECO:0000313" key="3">
    <source>
        <dbReference type="Proteomes" id="UP001620597"/>
    </source>
</evidence>
<dbReference type="Pfam" id="PF04248">
    <property type="entry name" value="NTP_transf_9"/>
    <property type="match status" value="1"/>
</dbReference>
<dbReference type="InterPro" id="IPR038694">
    <property type="entry name" value="DUF427_sf"/>
</dbReference>
<dbReference type="RefSeq" id="WP_416204631.1">
    <property type="nucleotide sequence ID" value="NZ_JBBKTX010000002.1"/>
</dbReference>
<reference evidence="2 3" key="1">
    <citation type="submission" date="2024-03" db="EMBL/GenBank/DDBJ databases">
        <title>High-quality draft genome sequence of Oceanobacter sp. wDCs-4.</title>
        <authorList>
            <person name="Dong C."/>
        </authorList>
    </citation>
    <scope>NUCLEOTIDE SEQUENCE [LARGE SCALE GENOMIC DNA]</scope>
    <source>
        <strain evidence="3">wDCs-4</strain>
    </source>
</reference>
<comment type="caution">
    <text evidence="2">The sequence shown here is derived from an EMBL/GenBank/DDBJ whole genome shotgun (WGS) entry which is preliminary data.</text>
</comment>
<organism evidence="2 3">
    <name type="scientific">Oceanobacter antarcticus</name>
    <dbReference type="NCBI Taxonomy" id="3133425"/>
    <lineage>
        <taxon>Bacteria</taxon>
        <taxon>Pseudomonadati</taxon>
        <taxon>Pseudomonadota</taxon>
        <taxon>Gammaproteobacteria</taxon>
        <taxon>Oceanospirillales</taxon>
        <taxon>Oceanospirillaceae</taxon>
        <taxon>Oceanobacter</taxon>
    </lineage>
</organism>
<evidence type="ECO:0000259" key="1">
    <source>
        <dbReference type="Pfam" id="PF04248"/>
    </source>
</evidence>
<dbReference type="Proteomes" id="UP001620597">
    <property type="component" value="Unassembled WGS sequence"/>
</dbReference>
<keyword evidence="3" id="KW-1185">Reference proteome</keyword>
<dbReference type="EMBL" id="JBBKTX010000002">
    <property type="protein sequence ID" value="MFK4751113.1"/>
    <property type="molecule type" value="Genomic_DNA"/>
</dbReference>
<protein>
    <submittedName>
        <fullName evidence="2">DUF427 domain-containing protein</fullName>
    </submittedName>
</protein>